<feature type="domain" description="DJ-1/PfpI" evidence="1">
    <location>
        <begin position="13"/>
        <end position="168"/>
    </location>
</feature>
<evidence type="ECO:0000313" key="2">
    <source>
        <dbReference type="EMBL" id="MBW4660312.1"/>
    </source>
</evidence>
<evidence type="ECO:0000259" key="1">
    <source>
        <dbReference type="Pfam" id="PF01965"/>
    </source>
</evidence>
<accession>A0A951QBN5</accession>
<dbReference type="Proteomes" id="UP000757435">
    <property type="component" value="Unassembled WGS sequence"/>
</dbReference>
<reference evidence="2" key="1">
    <citation type="submission" date="2021-05" db="EMBL/GenBank/DDBJ databases">
        <authorList>
            <person name="Pietrasiak N."/>
            <person name="Ward R."/>
            <person name="Stajich J.E."/>
            <person name="Kurbessoian T."/>
        </authorList>
    </citation>
    <scope>NUCLEOTIDE SEQUENCE</scope>
    <source>
        <strain evidence="2">UHER 2000/2452</strain>
    </source>
</reference>
<comment type="caution">
    <text evidence="2">The sequence shown here is derived from an EMBL/GenBank/DDBJ whole genome shotgun (WGS) entry which is preliminary data.</text>
</comment>
<protein>
    <submittedName>
        <fullName evidence="2">DJ-1/PfpI family protein</fullName>
    </submittedName>
</protein>
<proteinExistence type="predicted"/>
<dbReference type="Pfam" id="PF01965">
    <property type="entry name" value="DJ-1_PfpI"/>
    <property type="match status" value="1"/>
</dbReference>
<dbReference type="EMBL" id="JAHHHD010000019">
    <property type="protein sequence ID" value="MBW4660312.1"/>
    <property type="molecule type" value="Genomic_DNA"/>
</dbReference>
<dbReference type="InterPro" id="IPR029062">
    <property type="entry name" value="Class_I_gatase-like"/>
</dbReference>
<dbReference type="CDD" id="cd03139">
    <property type="entry name" value="GATase1_PfpI_2"/>
    <property type="match status" value="1"/>
</dbReference>
<dbReference type="InterPro" id="IPR052158">
    <property type="entry name" value="INH-QAR"/>
</dbReference>
<dbReference type="Gene3D" id="3.40.50.880">
    <property type="match status" value="1"/>
</dbReference>
<dbReference type="SUPFAM" id="SSF52317">
    <property type="entry name" value="Class I glutamine amidotransferase-like"/>
    <property type="match status" value="1"/>
</dbReference>
<dbReference type="PANTHER" id="PTHR43130:SF2">
    <property type="entry name" value="DJ-1_PFPI DOMAIN-CONTAINING PROTEIN"/>
    <property type="match status" value="1"/>
</dbReference>
<evidence type="ECO:0000313" key="3">
    <source>
        <dbReference type="Proteomes" id="UP000757435"/>
    </source>
</evidence>
<sequence>MTDSQKYIIGLVFYPGMTSLDIVGPHQVFSALPGVELHRIWKTLDPITGDDGLVVVPDTTFANCPSLDVICVGGGLGQWAIVDDPDVLEFFRKQGKTAKFITSVCTGSEFLAKAGLLQGYRAATHWGMREQLMTHLGVEVGTERVVVDRNRITGGGVTAGIDFGLTIASILYGEETAKIVQLLLEYDPAPPFDTGSPEKAGPELVNKARLFVQEITSLELAQSVS</sequence>
<gene>
    <name evidence="2" type="ORF">KME15_16685</name>
</gene>
<reference evidence="2" key="2">
    <citation type="journal article" date="2022" name="Microbiol. Resour. Announc.">
        <title>Metagenome Sequencing to Explore Phylogenomics of Terrestrial Cyanobacteria.</title>
        <authorList>
            <person name="Ward R.D."/>
            <person name="Stajich J.E."/>
            <person name="Johansen J.R."/>
            <person name="Huntemann M."/>
            <person name="Clum A."/>
            <person name="Foster B."/>
            <person name="Foster B."/>
            <person name="Roux S."/>
            <person name="Palaniappan K."/>
            <person name="Varghese N."/>
            <person name="Mukherjee S."/>
            <person name="Reddy T.B.K."/>
            <person name="Daum C."/>
            <person name="Copeland A."/>
            <person name="Chen I.A."/>
            <person name="Ivanova N.N."/>
            <person name="Kyrpides N.C."/>
            <person name="Shapiro N."/>
            <person name="Eloe-Fadrosh E.A."/>
            <person name="Pietrasiak N."/>
        </authorList>
    </citation>
    <scope>NUCLEOTIDE SEQUENCE</scope>
    <source>
        <strain evidence="2">UHER 2000/2452</strain>
    </source>
</reference>
<dbReference type="AlphaFoldDB" id="A0A951QBN5"/>
<dbReference type="InterPro" id="IPR002818">
    <property type="entry name" value="DJ-1/PfpI"/>
</dbReference>
<name>A0A951QBN5_9CYAN</name>
<organism evidence="2 3">
    <name type="scientific">Drouetiella hepatica Uher 2000/2452</name>
    <dbReference type="NCBI Taxonomy" id="904376"/>
    <lineage>
        <taxon>Bacteria</taxon>
        <taxon>Bacillati</taxon>
        <taxon>Cyanobacteriota</taxon>
        <taxon>Cyanophyceae</taxon>
        <taxon>Oculatellales</taxon>
        <taxon>Oculatellaceae</taxon>
        <taxon>Drouetiella</taxon>
    </lineage>
</organism>
<dbReference type="PANTHER" id="PTHR43130">
    <property type="entry name" value="ARAC-FAMILY TRANSCRIPTIONAL REGULATOR"/>
    <property type="match status" value="1"/>
</dbReference>
<dbReference type="GO" id="GO:0006355">
    <property type="term" value="P:regulation of DNA-templated transcription"/>
    <property type="evidence" value="ECO:0007669"/>
    <property type="project" value="TreeGrafter"/>
</dbReference>